<dbReference type="PROSITE" id="PS00855">
    <property type="entry name" value="SPASE_II"/>
    <property type="match status" value="1"/>
</dbReference>
<reference evidence="8" key="1">
    <citation type="submission" date="2020-05" db="EMBL/GenBank/DDBJ databases">
        <authorList>
            <person name="Chiriac C."/>
            <person name="Salcher M."/>
            <person name="Ghai R."/>
            <person name="Kavagutti S V."/>
        </authorList>
    </citation>
    <scope>NUCLEOTIDE SEQUENCE</scope>
</reference>
<keyword evidence="1" id="KW-1003">Cell membrane</keyword>
<evidence type="ECO:0000256" key="1">
    <source>
        <dbReference type="ARBA" id="ARBA00022475"/>
    </source>
</evidence>
<proteinExistence type="inferred from homology"/>
<accession>A0A6J5YR53</accession>
<organism evidence="8">
    <name type="scientific">freshwater metagenome</name>
    <dbReference type="NCBI Taxonomy" id="449393"/>
    <lineage>
        <taxon>unclassified sequences</taxon>
        <taxon>metagenomes</taxon>
        <taxon>ecological metagenomes</taxon>
    </lineage>
</organism>
<feature type="transmembrane region" description="Helical" evidence="7">
    <location>
        <begin position="126"/>
        <end position="147"/>
    </location>
</feature>
<evidence type="ECO:0000256" key="5">
    <source>
        <dbReference type="ARBA" id="ARBA00022989"/>
    </source>
</evidence>
<dbReference type="GO" id="GO:0006508">
    <property type="term" value="P:proteolysis"/>
    <property type="evidence" value="ECO:0007669"/>
    <property type="project" value="UniProtKB-KW"/>
</dbReference>
<keyword evidence="4" id="KW-0378">Hydrolase</keyword>
<evidence type="ECO:0000256" key="7">
    <source>
        <dbReference type="SAM" id="Phobius"/>
    </source>
</evidence>
<keyword evidence="6 7" id="KW-0472">Membrane</keyword>
<keyword evidence="2" id="KW-0645">Protease</keyword>
<gene>
    <name evidence="8" type="ORF">UFOPK3770_00325</name>
</gene>
<evidence type="ECO:0000256" key="2">
    <source>
        <dbReference type="ARBA" id="ARBA00022670"/>
    </source>
</evidence>
<dbReference type="GO" id="GO:0004190">
    <property type="term" value="F:aspartic-type endopeptidase activity"/>
    <property type="evidence" value="ECO:0007669"/>
    <property type="project" value="InterPro"/>
</dbReference>
<evidence type="ECO:0000256" key="3">
    <source>
        <dbReference type="ARBA" id="ARBA00022692"/>
    </source>
</evidence>
<evidence type="ECO:0000256" key="6">
    <source>
        <dbReference type="ARBA" id="ARBA00023136"/>
    </source>
</evidence>
<sequence>MYKRLVFITAAIVVLLDQVTKSLAVAFLENKSQIDIFGKFVGLSFARNPGAAFSFGTGMTFVFTALAVAVSVIVARTARTLTHPLWAYALGGLLGGALGNLGDRLFRSPSVFQGHVVDFIRFPNYPLFNIADSAIVCSVIVIVLLTLRNVEMSSS</sequence>
<dbReference type="AlphaFoldDB" id="A0A6J5YR53"/>
<name>A0A6J5YR53_9ZZZZ</name>
<protein>
    <submittedName>
        <fullName evidence="8">Unannotated protein</fullName>
    </submittedName>
</protein>
<dbReference type="NCBIfam" id="TIGR00077">
    <property type="entry name" value="lspA"/>
    <property type="match status" value="1"/>
</dbReference>
<dbReference type="PANTHER" id="PTHR33695">
    <property type="entry name" value="LIPOPROTEIN SIGNAL PEPTIDASE"/>
    <property type="match status" value="1"/>
</dbReference>
<dbReference type="PANTHER" id="PTHR33695:SF1">
    <property type="entry name" value="LIPOPROTEIN SIGNAL PEPTIDASE"/>
    <property type="match status" value="1"/>
</dbReference>
<dbReference type="Pfam" id="PF01252">
    <property type="entry name" value="Peptidase_A8"/>
    <property type="match status" value="1"/>
</dbReference>
<keyword evidence="3 7" id="KW-0812">Transmembrane</keyword>
<evidence type="ECO:0000313" key="8">
    <source>
        <dbReference type="EMBL" id="CAB4332751.1"/>
    </source>
</evidence>
<dbReference type="PRINTS" id="PR00781">
    <property type="entry name" value="LIPOSIGPTASE"/>
</dbReference>
<feature type="transmembrane region" description="Helical" evidence="7">
    <location>
        <begin position="85"/>
        <end position="106"/>
    </location>
</feature>
<evidence type="ECO:0000256" key="4">
    <source>
        <dbReference type="ARBA" id="ARBA00022801"/>
    </source>
</evidence>
<dbReference type="GO" id="GO:0016020">
    <property type="term" value="C:membrane"/>
    <property type="evidence" value="ECO:0007669"/>
    <property type="project" value="InterPro"/>
</dbReference>
<dbReference type="HAMAP" id="MF_00161">
    <property type="entry name" value="LspA"/>
    <property type="match status" value="1"/>
</dbReference>
<feature type="transmembrane region" description="Helical" evidence="7">
    <location>
        <begin position="51"/>
        <end position="73"/>
    </location>
</feature>
<dbReference type="EMBL" id="CAESAJ010000018">
    <property type="protein sequence ID" value="CAB4332751.1"/>
    <property type="molecule type" value="Genomic_DNA"/>
</dbReference>
<keyword evidence="5 7" id="KW-1133">Transmembrane helix</keyword>
<dbReference type="InterPro" id="IPR001872">
    <property type="entry name" value="Peptidase_A8"/>
</dbReference>